<protein>
    <submittedName>
        <fullName evidence="1">Uncharacterized protein</fullName>
    </submittedName>
</protein>
<dbReference type="Proteomes" id="UP000277580">
    <property type="component" value="Unassembled WGS sequence"/>
</dbReference>
<keyword evidence="2" id="KW-1185">Reference proteome</keyword>
<dbReference type="AlphaFoldDB" id="A0A3N4KIK0"/>
<dbReference type="InParanoid" id="A0A3N4KIK0"/>
<dbReference type="OrthoDB" id="10386749at2759"/>
<reference evidence="1 2" key="1">
    <citation type="journal article" date="2018" name="Nat. Ecol. Evol.">
        <title>Pezizomycetes genomes reveal the molecular basis of ectomycorrhizal truffle lifestyle.</title>
        <authorList>
            <person name="Murat C."/>
            <person name="Payen T."/>
            <person name="Noel B."/>
            <person name="Kuo A."/>
            <person name="Morin E."/>
            <person name="Chen J."/>
            <person name="Kohler A."/>
            <person name="Krizsan K."/>
            <person name="Balestrini R."/>
            <person name="Da Silva C."/>
            <person name="Montanini B."/>
            <person name="Hainaut M."/>
            <person name="Levati E."/>
            <person name="Barry K.W."/>
            <person name="Belfiori B."/>
            <person name="Cichocki N."/>
            <person name="Clum A."/>
            <person name="Dockter R.B."/>
            <person name="Fauchery L."/>
            <person name="Guy J."/>
            <person name="Iotti M."/>
            <person name="Le Tacon F."/>
            <person name="Lindquist E.A."/>
            <person name="Lipzen A."/>
            <person name="Malagnac F."/>
            <person name="Mello A."/>
            <person name="Molinier V."/>
            <person name="Miyauchi S."/>
            <person name="Poulain J."/>
            <person name="Riccioni C."/>
            <person name="Rubini A."/>
            <person name="Sitrit Y."/>
            <person name="Splivallo R."/>
            <person name="Traeger S."/>
            <person name="Wang M."/>
            <person name="Zifcakova L."/>
            <person name="Wipf D."/>
            <person name="Zambonelli A."/>
            <person name="Paolocci F."/>
            <person name="Nowrousian M."/>
            <person name="Ottonello S."/>
            <person name="Baldrian P."/>
            <person name="Spatafora J.W."/>
            <person name="Henrissat B."/>
            <person name="Nagy L.G."/>
            <person name="Aury J.M."/>
            <person name="Wincker P."/>
            <person name="Grigoriev I.V."/>
            <person name="Bonfante P."/>
            <person name="Martin F.M."/>
        </authorList>
    </citation>
    <scope>NUCLEOTIDE SEQUENCE [LARGE SCALE GENOMIC DNA]</scope>
    <source>
        <strain evidence="1 2">CCBAS932</strain>
    </source>
</reference>
<organism evidence="1 2">
    <name type="scientific">Morchella conica CCBAS932</name>
    <dbReference type="NCBI Taxonomy" id="1392247"/>
    <lineage>
        <taxon>Eukaryota</taxon>
        <taxon>Fungi</taxon>
        <taxon>Dikarya</taxon>
        <taxon>Ascomycota</taxon>
        <taxon>Pezizomycotina</taxon>
        <taxon>Pezizomycetes</taxon>
        <taxon>Pezizales</taxon>
        <taxon>Morchellaceae</taxon>
        <taxon>Morchella</taxon>
    </lineage>
</organism>
<name>A0A3N4KIK0_9PEZI</name>
<dbReference type="EMBL" id="ML119143">
    <property type="protein sequence ID" value="RPB10376.1"/>
    <property type="molecule type" value="Genomic_DNA"/>
</dbReference>
<evidence type="ECO:0000313" key="1">
    <source>
        <dbReference type="EMBL" id="RPB10376.1"/>
    </source>
</evidence>
<sequence length="202" mass="22901">MSKIVSIRYDSQVMIINTKRLLDVRNYIPAFNPAHARPRVTRPLSSYDRIVNSGLHPLYLLQLPQLEKSVPLSPPLVTVLIKYPKQTLENVIFEITKGRIPQEEITDRLMPLCAFLGVLEDEHPRLERLNEHVGDEWVTHMLEEVETALIGMGQDCRKLLLPEEANGGGEGSVEDEDARGERHFELALQQLGTFGFDCIYGA</sequence>
<proteinExistence type="predicted"/>
<gene>
    <name evidence="1" type="ORF">P167DRAFT_547218</name>
</gene>
<accession>A0A3N4KIK0</accession>
<evidence type="ECO:0000313" key="2">
    <source>
        <dbReference type="Proteomes" id="UP000277580"/>
    </source>
</evidence>